<dbReference type="EMBL" id="ONZG01000015">
    <property type="protein sequence ID" value="SPJ31031.1"/>
    <property type="molecule type" value="Genomic_DNA"/>
</dbReference>
<organism evidence="4 5">
    <name type="scientific">Falsiruegeria mediterranea M17</name>
    <dbReference type="NCBI Taxonomy" id="1200281"/>
    <lineage>
        <taxon>Bacteria</taxon>
        <taxon>Pseudomonadati</taxon>
        <taxon>Pseudomonadota</taxon>
        <taxon>Alphaproteobacteria</taxon>
        <taxon>Rhodobacterales</taxon>
        <taxon>Roseobacteraceae</taxon>
        <taxon>Falsiruegeria</taxon>
    </lineage>
</organism>
<dbReference type="Gene3D" id="2.60.40.2700">
    <property type="match status" value="3"/>
</dbReference>
<evidence type="ECO:0000256" key="1">
    <source>
        <dbReference type="ARBA" id="ARBA00004613"/>
    </source>
</evidence>
<dbReference type="PROSITE" id="PS00330">
    <property type="entry name" value="HEMOLYSIN_CALCIUM"/>
    <property type="match status" value="2"/>
</dbReference>
<proteinExistence type="predicted"/>
<name>A0A2R8CF34_9RHOB</name>
<dbReference type="GO" id="GO:0005509">
    <property type="term" value="F:calcium ion binding"/>
    <property type="evidence" value="ECO:0007669"/>
    <property type="project" value="InterPro"/>
</dbReference>
<dbReference type="SUPFAM" id="SSF51120">
    <property type="entry name" value="beta-Roll"/>
    <property type="match status" value="2"/>
</dbReference>
<dbReference type="InterPro" id="IPR011049">
    <property type="entry name" value="Serralysin-like_metalloprot_C"/>
</dbReference>
<feature type="compositionally biased region" description="Polar residues" evidence="3">
    <location>
        <begin position="879"/>
        <end position="893"/>
    </location>
</feature>
<dbReference type="Proteomes" id="UP000244898">
    <property type="component" value="Unassembled WGS sequence"/>
</dbReference>
<dbReference type="GO" id="GO:0005576">
    <property type="term" value="C:extracellular region"/>
    <property type="evidence" value="ECO:0007669"/>
    <property type="project" value="UniProtKB-SubCell"/>
</dbReference>
<keyword evidence="5" id="KW-1185">Reference proteome</keyword>
<dbReference type="Gene3D" id="2.150.10.10">
    <property type="entry name" value="Serralysin-like metalloprotease, C-terminal"/>
    <property type="match status" value="4"/>
</dbReference>
<accession>A0A2R8CF34</accession>
<keyword evidence="2" id="KW-0964">Secreted</keyword>
<dbReference type="PANTHER" id="PTHR38340">
    <property type="entry name" value="S-LAYER PROTEIN"/>
    <property type="match status" value="1"/>
</dbReference>
<evidence type="ECO:0000256" key="2">
    <source>
        <dbReference type="ARBA" id="ARBA00022525"/>
    </source>
</evidence>
<dbReference type="PANTHER" id="PTHR38340:SF1">
    <property type="entry name" value="S-LAYER PROTEIN"/>
    <property type="match status" value="1"/>
</dbReference>
<sequence>MTQRPYRATAYYSLSNVTFEGTQFRPGSTLSFETGGATRSYDHVHDVGNNGILTFDSDYWADDIYNRVFTGYTITGTDGREYGVFSSNVNRSTNQYYVPVGGDYQTTTLIPSSGVSNTFQYNADAVVQFVVDPRIATYEGDSFLVNTYTPDYQWRPKVAALTDGGFVITWISDEQDGSDYGVYAQLYDGAGTPVGDEFRVNDIPGGNQTNPVPIANPDGGFTIFWISSSVSRMQRYEADGTRVGEQVVVDVNSARVFSADQSGNFLAGHPVLNEETGTYQFGLRLVDAQGSASNLGSGFEVETVVNGNSGTVSRFQMDPLSDGGFLATWQWSRDGAEVESQIRAQRLDADGDPVGDSFAITELNSHDARYLAVAALTGGGFAVVWDQGDNEYVLAFDGFGTALSDDVWLLPTWGRGGHDRPAIVALRDGSFLVAWEAPDDDVSGIWAQRFDATGVAQGAAFTLNLQLEGNQWHPALAELADGNVVATWAGLDRAGENTSFDVVARILEVNSAPSGELTLSGTAREDQTLTGQSTVVDPDGIEDGTVVFEWLRNGEVIALASGTEFTLSQADVGAQISWQMRYTDGKGRTETVTSDFVVPENVNDAPIGGITIFGDGFEDTLHAVDRTLLRDEDGLGNSGAYVYQWFSNGIEIPGQTSSLFRPLQAHVNTNIHARLTYVDEQGTTETLETPARRIENVNDAPEGTLTFSGPIGVGLTQRADVSTITDEDGLGTFTFRWSRDFQEIAGATGQDYTLTADDLGKTLRVRATYVDGFGGNNRLDSEGVLMDNPGGGEISVTGLLIEGQTVQADISQFSDPDGTGSVAYQWYRNSSAINGATDDRYTLNENDIGQAISVEVLLTDPYGGETTGSSPRSAPVGSISPTARGSEIQVTPNVNPPVEAGVSGYDPAVIALSDDNFAIFWAQQRGTIGATSIIGQRYDGEGTAVGESITVAQDGEFAFSPHSALSALALTGGGAIVLWEFDANQNDGPTTYRAQRIDQDFSLDGADFEVISEPQGEYHDTSPRLVALPDGGFLVAWKRHDERFSVESFLMVQSYDANGTKVGPERQISASELGSPTFGNGTLDPDLPDPQSLLVASNETGALVTYVEQGLYENQWGNLTYKNYLFTQKFDATGAPEGGLNQVEISEAMNSGGLPYSPVALASHAKALTPLADGTFLYVTRLSSGFLDAQYRGTILTANGTVTGREFDFEMPPQGTIRASKDNYADSSFSVVPLDDGGFLLIQGYHDPNRDTDNYLFGDEVFARRFDALGDPVGRLLKVNSETRGPQDASDAAILSDGTILAAWKSEYSASGGSRDAEGVPHDIRAQLISAAAVPATSAPPITGTEAGEVIEGTPESDQINAQGGNDWIRPLVGNDTIDGGAGIDMVDFSTTPVNPARTNLDFMLSLDLGAGTANIFGGDVNRLTNVENVTGTIFADVLTGDAGNNRLRGLGDYDWFIATEGNDSLEGGNGLDMVSFANWGGTGSPTVTDILRPFSITTFSGVRVDLADPSNNTNLAAGQTFDSIERITGSSHQDIFFGNGEQNDFRGLGGYDFFVSSDGGRERYFGGAGIDTVSYFNAPSGVIASLRNGPLIDGEPSGYGTAGYATRDLYFSIENFIGSRLDDQLIGNDLVNQLRGLQGDDFIFGYGGNDRIRGDQGDDTLDGGAGSDFAIYGGNRADYSLTRTSSTQVTVSGPDGTDSLANIEYFVFDDETANIWELSIV</sequence>
<reference evidence="5" key="1">
    <citation type="submission" date="2018-03" db="EMBL/GenBank/DDBJ databases">
        <authorList>
            <person name="Rodrigo-Torres L."/>
            <person name="Arahal R. D."/>
            <person name="Lucena T."/>
        </authorList>
    </citation>
    <scope>NUCLEOTIDE SEQUENCE [LARGE SCALE GENOMIC DNA]</scope>
    <source>
        <strain evidence="5">CECT 7615</strain>
    </source>
</reference>
<evidence type="ECO:0000313" key="5">
    <source>
        <dbReference type="Proteomes" id="UP000244898"/>
    </source>
</evidence>
<evidence type="ECO:0000256" key="3">
    <source>
        <dbReference type="SAM" id="MobiDB-lite"/>
    </source>
</evidence>
<protein>
    <submittedName>
        <fullName evidence="4">Bifunctional hemolysin/adenylate cyclase</fullName>
    </submittedName>
</protein>
<dbReference type="RefSeq" id="WP_108792060.1">
    <property type="nucleotide sequence ID" value="NZ_ONZG01000015.1"/>
</dbReference>
<dbReference type="OrthoDB" id="9773411at2"/>
<dbReference type="InterPro" id="IPR001343">
    <property type="entry name" value="Hemolysn_Ca-bd"/>
</dbReference>
<dbReference type="InterPro" id="IPR050557">
    <property type="entry name" value="RTX_toxin/Mannuronan_C5-epim"/>
</dbReference>
<gene>
    <name evidence="4" type="primary">cya_23</name>
    <name evidence="4" type="ORF">TRM7615_04570</name>
</gene>
<dbReference type="Pfam" id="PF00353">
    <property type="entry name" value="HemolysinCabind"/>
    <property type="match status" value="3"/>
</dbReference>
<dbReference type="InterPro" id="IPR018511">
    <property type="entry name" value="Hemolysin-typ_Ca-bd_CS"/>
</dbReference>
<comment type="subcellular location">
    <subcellularLocation>
        <location evidence="1">Secreted</location>
    </subcellularLocation>
</comment>
<feature type="region of interest" description="Disordered" evidence="3">
    <location>
        <begin position="863"/>
        <end position="893"/>
    </location>
</feature>
<evidence type="ECO:0000313" key="4">
    <source>
        <dbReference type="EMBL" id="SPJ31031.1"/>
    </source>
</evidence>